<accession>A0A158HFG3</accession>
<evidence type="ECO:0000256" key="1">
    <source>
        <dbReference type="SAM" id="MobiDB-lite"/>
    </source>
</evidence>
<gene>
    <name evidence="3" type="ORF">AWB66_02248</name>
</gene>
<keyword evidence="2" id="KW-0472">Membrane</keyword>
<dbReference type="AlphaFoldDB" id="A0A158HFG3"/>
<protein>
    <recommendedName>
        <fullName evidence="5">Transmembrane protein</fullName>
    </recommendedName>
</protein>
<keyword evidence="2" id="KW-1133">Transmembrane helix</keyword>
<evidence type="ECO:0008006" key="5">
    <source>
        <dbReference type="Google" id="ProtNLM"/>
    </source>
</evidence>
<comment type="caution">
    <text evidence="3">The sequence shown here is derived from an EMBL/GenBank/DDBJ whole genome shotgun (WGS) entry which is preliminary data.</text>
</comment>
<proteinExistence type="predicted"/>
<feature type="transmembrane region" description="Helical" evidence="2">
    <location>
        <begin position="89"/>
        <end position="114"/>
    </location>
</feature>
<evidence type="ECO:0000313" key="4">
    <source>
        <dbReference type="Proteomes" id="UP000054717"/>
    </source>
</evidence>
<dbReference type="EMBL" id="FCNZ02000007">
    <property type="protein sequence ID" value="SAL42773.1"/>
    <property type="molecule type" value="Genomic_DNA"/>
</dbReference>
<keyword evidence="4" id="KW-1185">Reference proteome</keyword>
<dbReference type="Proteomes" id="UP000054717">
    <property type="component" value="Unassembled WGS sequence"/>
</dbReference>
<evidence type="ECO:0000256" key="2">
    <source>
        <dbReference type="SAM" id="Phobius"/>
    </source>
</evidence>
<keyword evidence="2" id="KW-0812">Transmembrane</keyword>
<organism evidence="3 4">
    <name type="scientific">Caballeronia telluris</name>
    <dbReference type="NCBI Taxonomy" id="326475"/>
    <lineage>
        <taxon>Bacteria</taxon>
        <taxon>Pseudomonadati</taxon>
        <taxon>Pseudomonadota</taxon>
        <taxon>Betaproteobacteria</taxon>
        <taxon>Burkholderiales</taxon>
        <taxon>Burkholderiaceae</taxon>
        <taxon>Caballeronia</taxon>
    </lineage>
</organism>
<dbReference type="RefSeq" id="WP_087630369.1">
    <property type="nucleotide sequence ID" value="NZ_FCNZ02000007.1"/>
</dbReference>
<name>A0A158HFG3_9BURK</name>
<feature type="region of interest" description="Disordered" evidence="1">
    <location>
        <begin position="1"/>
        <end position="37"/>
    </location>
</feature>
<feature type="compositionally biased region" description="Basic and acidic residues" evidence="1">
    <location>
        <begin position="1"/>
        <end position="32"/>
    </location>
</feature>
<sequence>MDEDGKPAAASERDARFRRYESTGEASIRAELEASSPADDETFAKRAWLFQKEEGRQTEQRRAMVASAEAAHDAARDARDSAQAARRSAFWTMIAALAATAGVLVNAAIALGWLDWLKRAA</sequence>
<evidence type="ECO:0000313" key="3">
    <source>
        <dbReference type="EMBL" id="SAL42773.1"/>
    </source>
</evidence>
<reference evidence="3" key="1">
    <citation type="submission" date="2016-01" db="EMBL/GenBank/DDBJ databases">
        <authorList>
            <person name="Peeters Charlotte."/>
        </authorList>
    </citation>
    <scope>NUCLEOTIDE SEQUENCE</scope>
    <source>
        <strain evidence="3">LMG 22936</strain>
    </source>
</reference>